<dbReference type="Pfam" id="PF03634">
    <property type="entry name" value="TCP"/>
    <property type="match status" value="1"/>
</dbReference>
<dbReference type="GO" id="GO:0003700">
    <property type="term" value="F:DNA-binding transcription factor activity"/>
    <property type="evidence" value="ECO:0007669"/>
    <property type="project" value="InterPro"/>
</dbReference>
<evidence type="ECO:0000313" key="9">
    <source>
        <dbReference type="Proteomes" id="UP000436088"/>
    </source>
</evidence>
<keyword evidence="2" id="KW-0805">Transcription regulation</keyword>
<reference evidence="8" key="1">
    <citation type="submission" date="2019-09" db="EMBL/GenBank/DDBJ databases">
        <title>Draft genome information of white flower Hibiscus syriacus.</title>
        <authorList>
            <person name="Kim Y.-M."/>
        </authorList>
    </citation>
    <scope>NUCLEOTIDE SEQUENCE [LARGE SCALE GENOMIC DNA]</scope>
    <source>
        <strain evidence="8">YM2019G1</strain>
    </source>
</reference>
<proteinExistence type="predicted"/>
<evidence type="ECO:0000259" key="7">
    <source>
        <dbReference type="Pfam" id="PF03634"/>
    </source>
</evidence>
<evidence type="ECO:0000256" key="2">
    <source>
        <dbReference type="ARBA" id="ARBA00023015"/>
    </source>
</evidence>
<evidence type="ECO:0000256" key="3">
    <source>
        <dbReference type="ARBA" id="ARBA00023125"/>
    </source>
</evidence>
<dbReference type="PANTHER" id="PTHR31072">
    <property type="entry name" value="TRANSCRIPTION FACTOR TCP4-RELATED"/>
    <property type="match status" value="1"/>
</dbReference>
<sequence length="162" mass="18107">MGENKAGESKDPHIVTDKEVKKNQLVPKRSPNKDRHTKVEGRGRRIRMPALCAARIFHRHRERDHTGIGFGSSWRLGFTSWSLSISRVAPKDRRFVRVQYRVMALSQWYLQANNVGQMSFTSMLGADNQQLPGLELGLSQDGHIGGSKSSSFYPNLSADGAG</sequence>
<keyword evidence="5" id="KW-0539">Nucleus</keyword>
<keyword evidence="4" id="KW-0804">Transcription</keyword>
<dbReference type="InterPro" id="IPR017887">
    <property type="entry name" value="TF_TCP_subgr"/>
</dbReference>
<evidence type="ECO:0000256" key="4">
    <source>
        <dbReference type="ARBA" id="ARBA00023163"/>
    </source>
</evidence>
<dbReference type="GO" id="GO:0005634">
    <property type="term" value="C:nucleus"/>
    <property type="evidence" value="ECO:0007669"/>
    <property type="project" value="UniProtKB-SubCell"/>
</dbReference>
<comment type="subcellular location">
    <subcellularLocation>
        <location evidence="1">Nucleus</location>
    </subcellularLocation>
</comment>
<comment type="caution">
    <text evidence="8">The sequence shown here is derived from an EMBL/GenBank/DDBJ whole genome shotgun (WGS) entry which is preliminary data.</text>
</comment>
<feature type="compositionally biased region" description="Basic and acidic residues" evidence="6">
    <location>
        <begin position="31"/>
        <end position="41"/>
    </location>
</feature>
<dbReference type="AlphaFoldDB" id="A0A6A2XQH5"/>
<gene>
    <name evidence="8" type="ORF">F3Y22_tig00111467pilonHSYRG00057</name>
</gene>
<keyword evidence="9" id="KW-1185">Reference proteome</keyword>
<accession>A0A6A2XQH5</accession>
<dbReference type="GO" id="GO:0043565">
    <property type="term" value="F:sequence-specific DNA binding"/>
    <property type="evidence" value="ECO:0007669"/>
    <property type="project" value="TreeGrafter"/>
</dbReference>
<evidence type="ECO:0000256" key="5">
    <source>
        <dbReference type="ARBA" id="ARBA00023242"/>
    </source>
</evidence>
<dbReference type="EMBL" id="VEPZ02001349">
    <property type="protein sequence ID" value="KAE8677943.1"/>
    <property type="molecule type" value="Genomic_DNA"/>
</dbReference>
<dbReference type="PANTHER" id="PTHR31072:SF4">
    <property type="entry name" value="TRANSCRIPTION FACTOR TCP20"/>
    <property type="match status" value="1"/>
</dbReference>
<protein>
    <submittedName>
        <fullName evidence="8">Transcription factor TCP20</fullName>
    </submittedName>
</protein>
<feature type="domain" description="TCP" evidence="7">
    <location>
        <begin position="32"/>
        <end position="60"/>
    </location>
</feature>
<evidence type="ECO:0000256" key="6">
    <source>
        <dbReference type="SAM" id="MobiDB-lite"/>
    </source>
</evidence>
<keyword evidence="3" id="KW-0238">DNA-binding</keyword>
<feature type="compositionally biased region" description="Basic and acidic residues" evidence="6">
    <location>
        <begin position="1"/>
        <end position="22"/>
    </location>
</feature>
<dbReference type="Proteomes" id="UP000436088">
    <property type="component" value="Unassembled WGS sequence"/>
</dbReference>
<feature type="region of interest" description="Disordered" evidence="6">
    <location>
        <begin position="1"/>
        <end position="41"/>
    </location>
</feature>
<evidence type="ECO:0000256" key="1">
    <source>
        <dbReference type="ARBA" id="ARBA00004123"/>
    </source>
</evidence>
<dbReference type="InterPro" id="IPR005333">
    <property type="entry name" value="Transcription_factor_TCP"/>
</dbReference>
<dbReference type="OrthoDB" id="1911901at2759"/>
<organism evidence="8 9">
    <name type="scientific">Hibiscus syriacus</name>
    <name type="common">Rose of Sharon</name>
    <dbReference type="NCBI Taxonomy" id="106335"/>
    <lineage>
        <taxon>Eukaryota</taxon>
        <taxon>Viridiplantae</taxon>
        <taxon>Streptophyta</taxon>
        <taxon>Embryophyta</taxon>
        <taxon>Tracheophyta</taxon>
        <taxon>Spermatophyta</taxon>
        <taxon>Magnoliopsida</taxon>
        <taxon>eudicotyledons</taxon>
        <taxon>Gunneridae</taxon>
        <taxon>Pentapetalae</taxon>
        <taxon>rosids</taxon>
        <taxon>malvids</taxon>
        <taxon>Malvales</taxon>
        <taxon>Malvaceae</taxon>
        <taxon>Malvoideae</taxon>
        <taxon>Hibiscus</taxon>
    </lineage>
</organism>
<evidence type="ECO:0000313" key="8">
    <source>
        <dbReference type="EMBL" id="KAE8677943.1"/>
    </source>
</evidence>
<name>A0A6A2XQH5_HIBSY</name>